<sequence length="228" mass="25508">MFVMCCVYTYLRLFLATVLAFTSCNNQSAQNQFADADSPAQTGKRVGGNCETCELIYVGMPESINATDTSAAWNSEGQKLVVTGTVYKPGGKTPAPNIILYYWQTDPAGVYADKPGLNPEAKRHGYIRGWVKTDRQGRYTIYTIRPGSYPNSNNPQHIHMLVKEPQFKNEYYIDDIHFEDDPLMTTAMKQKMRNVGGSGIVKVQQQNGLQSATRDIILGMNVSDYPKR</sequence>
<dbReference type="SUPFAM" id="SSF49482">
    <property type="entry name" value="Aromatic compound dioxygenase"/>
    <property type="match status" value="1"/>
</dbReference>
<dbReference type="GO" id="GO:0008199">
    <property type="term" value="F:ferric iron binding"/>
    <property type="evidence" value="ECO:0007669"/>
    <property type="project" value="InterPro"/>
</dbReference>
<organism evidence="6 7">
    <name type="scientific">Pontibacter cellulosilyticus</name>
    <dbReference type="NCBI Taxonomy" id="1720253"/>
    <lineage>
        <taxon>Bacteria</taxon>
        <taxon>Pseudomonadati</taxon>
        <taxon>Bacteroidota</taxon>
        <taxon>Cytophagia</taxon>
        <taxon>Cytophagales</taxon>
        <taxon>Hymenobacteraceae</taxon>
        <taxon>Pontibacter</taxon>
    </lineage>
</organism>
<dbReference type="RefSeq" id="WP_187067755.1">
    <property type="nucleotide sequence ID" value="NZ_JACRVF010000003.1"/>
</dbReference>
<dbReference type="InterPro" id="IPR050770">
    <property type="entry name" value="Intradiol_RC_Dioxygenase"/>
</dbReference>
<dbReference type="InterPro" id="IPR000627">
    <property type="entry name" value="Intradiol_dOase_C"/>
</dbReference>
<feature type="domain" description="Intradiol ring-cleavage dioxygenases" evidence="5">
    <location>
        <begin position="74"/>
        <end position="191"/>
    </location>
</feature>
<dbReference type="AlphaFoldDB" id="A0A923N8L8"/>
<reference evidence="6" key="1">
    <citation type="submission" date="2020-08" db="EMBL/GenBank/DDBJ databases">
        <title>Pontibacter sp. SD6 16S ribosomal RNA gene Genome sequencing and assembly.</title>
        <authorList>
            <person name="Kang M."/>
        </authorList>
    </citation>
    <scope>NUCLEOTIDE SEQUENCE</scope>
    <source>
        <strain evidence="6">SD6</strain>
    </source>
</reference>
<accession>A0A923N8L8</accession>
<keyword evidence="4" id="KW-0732">Signal</keyword>
<gene>
    <name evidence="6" type="ORF">H8S84_12960</name>
</gene>
<evidence type="ECO:0000313" key="7">
    <source>
        <dbReference type="Proteomes" id="UP000603640"/>
    </source>
</evidence>
<dbReference type="InterPro" id="IPR015889">
    <property type="entry name" value="Intradiol_dOase_core"/>
</dbReference>
<evidence type="ECO:0000313" key="6">
    <source>
        <dbReference type="EMBL" id="MBC5993749.1"/>
    </source>
</evidence>
<evidence type="ECO:0000256" key="2">
    <source>
        <dbReference type="ARBA" id="ARBA00022964"/>
    </source>
</evidence>
<evidence type="ECO:0000259" key="5">
    <source>
        <dbReference type="Pfam" id="PF00775"/>
    </source>
</evidence>
<evidence type="ECO:0000256" key="4">
    <source>
        <dbReference type="SAM" id="SignalP"/>
    </source>
</evidence>
<dbReference type="Pfam" id="PF00775">
    <property type="entry name" value="Dioxygenase_C"/>
    <property type="match status" value="1"/>
</dbReference>
<dbReference type="EMBL" id="JACRVF010000003">
    <property type="protein sequence ID" value="MBC5993749.1"/>
    <property type="molecule type" value="Genomic_DNA"/>
</dbReference>
<keyword evidence="3" id="KW-0560">Oxidoreductase</keyword>
<protein>
    <submittedName>
        <fullName evidence="6">Intradiol ring-cleavage dioxygenase</fullName>
    </submittedName>
</protein>
<keyword evidence="2 6" id="KW-0223">Dioxygenase</keyword>
<evidence type="ECO:0000256" key="1">
    <source>
        <dbReference type="ARBA" id="ARBA00007825"/>
    </source>
</evidence>
<proteinExistence type="inferred from homology"/>
<keyword evidence="7" id="KW-1185">Reference proteome</keyword>
<feature type="signal peptide" evidence="4">
    <location>
        <begin position="1"/>
        <end position="28"/>
    </location>
</feature>
<name>A0A923N8L8_9BACT</name>
<dbReference type="GO" id="GO:0016702">
    <property type="term" value="F:oxidoreductase activity, acting on single donors with incorporation of molecular oxygen, incorporation of two atoms of oxygen"/>
    <property type="evidence" value="ECO:0007669"/>
    <property type="project" value="InterPro"/>
</dbReference>
<dbReference type="Gene3D" id="2.60.130.10">
    <property type="entry name" value="Aromatic compound dioxygenase"/>
    <property type="match status" value="1"/>
</dbReference>
<comment type="caution">
    <text evidence="6">The sequence shown here is derived from an EMBL/GenBank/DDBJ whole genome shotgun (WGS) entry which is preliminary data.</text>
</comment>
<evidence type="ECO:0000256" key="3">
    <source>
        <dbReference type="ARBA" id="ARBA00023002"/>
    </source>
</evidence>
<dbReference type="Proteomes" id="UP000603640">
    <property type="component" value="Unassembled WGS sequence"/>
</dbReference>
<feature type="chain" id="PRO_5037137740" evidence="4">
    <location>
        <begin position="29"/>
        <end position="228"/>
    </location>
</feature>
<dbReference type="PANTHER" id="PTHR33711:SF10">
    <property type="entry name" value="INTRADIOL RING-CLEAVAGE DIOXYGENASES DOMAIN-CONTAINING PROTEIN"/>
    <property type="match status" value="1"/>
</dbReference>
<comment type="similarity">
    <text evidence="1">Belongs to the intradiol ring-cleavage dioxygenase family.</text>
</comment>
<dbReference type="PANTHER" id="PTHR33711">
    <property type="entry name" value="DIOXYGENASE, PUTATIVE (AFU_ORTHOLOGUE AFUA_2G02910)-RELATED"/>
    <property type="match status" value="1"/>
</dbReference>